<evidence type="ECO:0000313" key="1">
    <source>
        <dbReference type="EMBL" id="MDN3620639.1"/>
    </source>
</evidence>
<protein>
    <submittedName>
        <fullName evidence="1">Uncharacterized protein</fullName>
    </submittedName>
</protein>
<sequence length="109" mass="12952">MMNINWTKEEFQTYVLLYAAQSNYIETESESEYILSKVNETLFNRIHTEIVHDNDYQSMEKIKTYLAENKYTDIEKENLLKDIKNVFFADGSVDVLERNVFLLLKKIIA</sequence>
<dbReference type="RefSeq" id="WP_208889397.1">
    <property type="nucleotide sequence ID" value="NZ_CP019336.1"/>
</dbReference>
<name>A0AAJ1VHS9_9FLAO</name>
<evidence type="ECO:0000313" key="2">
    <source>
        <dbReference type="Proteomes" id="UP001228636"/>
    </source>
</evidence>
<dbReference type="SUPFAM" id="SSF158682">
    <property type="entry name" value="TerB-like"/>
    <property type="match status" value="1"/>
</dbReference>
<dbReference type="Proteomes" id="UP001228636">
    <property type="component" value="Unassembled WGS sequence"/>
</dbReference>
<organism evidence="1 2">
    <name type="scientific">Polaribacter sejongensis</name>
    <dbReference type="NCBI Taxonomy" id="985043"/>
    <lineage>
        <taxon>Bacteria</taxon>
        <taxon>Pseudomonadati</taxon>
        <taxon>Bacteroidota</taxon>
        <taxon>Flavobacteriia</taxon>
        <taxon>Flavobacteriales</taxon>
        <taxon>Flavobacteriaceae</taxon>
    </lineage>
</organism>
<gene>
    <name evidence="1" type="ORF">QWY81_14330</name>
</gene>
<proteinExistence type="predicted"/>
<dbReference type="EMBL" id="JAUFQH010000013">
    <property type="protein sequence ID" value="MDN3620639.1"/>
    <property type="molecule type" value="Genomic_DNA"/>
</dbReference>
<comment type="caution">
    <text evidence="1">The sequence shown here is derived from an EMBL/GenBank/DDBJ whole genome shotgun (WGS) entry which is preliminary data.</text>
</comment>
<dbReference type="InterPro" id="IPR029024">
    <property type="entry name" value="TerB-like"/>
</dbReference>
<accession>A0AAJ1VHS9</accession>
<dbReference type="AlphaFoldDB" id="A0AAJ1VHS9"/>
<reference evidence="1 2" key="1">
    <citation type="journal article" date="2014" name="Int. J. Syst. Evol. Microbiol.">
        <title>Complete genome sequence of Corynebacterium casei LMG S-19264T (=DSM 44701T), isolated from a smear-ripened cheese.</title>
        <authorList>
            <consortium name="US DOE Joint Genome Institute (JGI-PGF)"/>
            <person name="Walter F."/>
            <person name="Albersmeier A."/>
            <person name="Kalinowski J."/>
            <person name="Ruckert C."/>
        </authorList>
    </citation>
    <scope>NUCLEOTIDE SEQUENCE [LARGE SCALE GENOMIC DNA]</scope>
    <source>
        <strain evidence="1 2">CECT 8670</strain>
    </source>
</reference>